<dbReference type="eggNOG" id="KOG4197">
    <property type="taxonomic scope" value="Eukaryota"/>
</dbReference>
<dbReference type="InterPro" id="IPR016496">
    <property type="entry name" value="GTPase_HflX"/>
</dbReference>
<dbReference type="InterPro" id="IPR027417">
    <property type="entry name" value="P-loop_NTPase"/>
</dbReference>
<dbReference type="InterPro" id="IPR032305">
    <property type="entry name" value="GTP-bd_M"/>
</dbReference>
<feature type="domain" description="Hflx-type G" evidence="2">
    <location>
        <begin position="283"/>
        <end position="556"/>
    </location>
</feature>
<dbReference type="Proteomes" id="UP000032180">
    <property type="component" value="Chromosome 3"/>
</dbReference>
<dbReference type="Gene3D" id="3.40.50.11060">
    <property type="entry name" value="GTPase HflX, N-terminal domain"/>
    <property type="match status" value="1"/>
</dbReference>
<dbReference type="GO" id="GO:0005737">
    <property type="term" value="C:cytoplasm"/>
    <property type="evidence" value="ECO:0007669"/>
    <property type="project" value="TreeGrafter"/>
</dbReference>
<organism evidence="3 4">
    <name type="scientific">Leersia perrieri</name>
    <dbReference type="NCBI Taxonomy" id="77586"/>
    <lineage>
        <taxon>Eukaryota</taxon>
        <taxon>Viridiplantae</taxon>
        <taxon>Streptophyta</taxon>
        <taxon>Embryophyta</taxon>
        <taxon>Tracheophyta</taxon>
        <taxon>Spermatophyta</taxon>
        <taxon>Magnoliopsida</taxon>
        <taxon>Liliopsida</taxon>
        <taxon>Poales</taxon>
        <taxon>Poaceae</taxon>
        <taxon>BOP clade</taxon>
        <taxon>Oryzoideae</taxon>
        <taxon>Oryzeae</taxon>
        <taxon>Oryzinae</taxon>
        <taxon>Leersia</taxon>
    </lineage>
</organism>
<reference evidence="3 4" key="1">
    <citation type="submission" date="2012-08" db="EMBL/GenBank/DDBJ databases">
        <title>Oryza genome evolution.</title>
        <authorList>
            <person name="Wing R.A."/>
        </authorList>
    </citation>
    <scope>NUCLEOTIDE SEQUENCE</scope>
</reference>
<feature type="compositionally biased region" description="Low complexity" evidence="1">
    <location>
        <begin position="491"/>
        <end position="503"/>
    </location>
</feature>
<evidence type="ECO:0000256" key="1">
    <source>
        <dbReference type="SAM" id="MobiDB-lite"/>
    </source>
</evidence>
<dbReference type="Gramene" id="LPERR03G27380.1">
    <property type="protein sequence ID" value="LPERR03G27380.1"/>
    <property type="gene ID" value="LPERR03G27380"/>
</dbReference>
<keyword evidence="4" id="KW-1185">Reference proteome</keyword>
<reference evidence="4" key="2">
    <citation type="submission" date="2013-12" db="EMBL/GenBank/DDBJ databases">
        <authorList>
            <person name="Yu Y."/>
            <person name="Lee S."/>
            <person name="de Baynast K."/>
            <person name="Wissotski M."/>
            <person name="Liu L."/>
            <person name="Talag J."/>
            <person name="Goicoechea J."/>
            <person name="Angelova A."/>
            <person name="Jetty R."/>
            <person name="Kudrna D."/>
            <person name="Golser W."/>
            <person name="Rivera L."/>
            <person name="Zhang J."/>
            <person name="Wing R."/>
        </authorList>
    </citation>
    <scope>NUCLEOTIDE SEQUENCE</scope>
</reference>
<dbReference type="SUPFAM" id="SSF52540">
    <property type="entry name" value="P-loop containing nucleoside triphosphate hydrolases"/>
    <property type="match status" value="1"/>
</dbReference>
<sequence length="584" mass="64253">MLRAAVSRLRAHFQPQSHHPLPSSAPLRALSTRRGKRSSSSPTASSPAADSDEEGRGISLIPRDPERPPRLLVVQPRLRPGSLLDSKLAEALNLANSLEEPRDGFYHSDFAAQGAPPHLVVQNPSSRGRSHADKYFGPGTVDNIKCYLRASESEVDWGKPVLDRVGLIIEIFNAHAETKEAKLQSELAALMYMKTRLVRVRGPGGRLTFGSSGEAEVVSARGRGSGGRGFISGAGETELQLQRRRIQERRVRLLAQIEDVRRTRAIQRSNRKRHGNLFGQELVTVAVVGYTNAKYSENMSEGKSTLVSALSETDLYSDDRLFATVDPRLRSVILPSGRKALLSDTVGFISDLPVQLVEAFHATLEEVVEADMLVHVLDSSAPNIDEHRSTVLQVLQQIGVSQDKINSMIEVWNKIDIVDNNDNDVTDGIEDEIFLTEGEEEELFSENGVPTEESSFESLDDGTDSEYLSEENLEDNNGEASHKESREPSEMKAMSLESSSSSKDCFGELHGPEVISTDGCSSTQQMSTCHVKTSAVTGTGLQELLALIDKKLTERQTIVERSYGPFDRKWRPSCSMDGEKAAEQ</sequence>
<proteinExistence type="predicted"/>
<dbReference type="GO" id="GO:0005525">
    <property type="term" value="F:GTP binding"/>
    <property type="evidence" value="ECO:0007669"/>
    <property type="project" value="InterPro"/>
</dbReference>
<accession>A0A0D9VYI4</accession>
<dbReference type="PROSITE" id="PS51705">
    <property type="entry name" value="G_HFLX"/>
    <property type="match status" value="1"/>
</dbReference>
<evidence type="ECO:0000259" key="2">
    <source>
        <dbReference type="PROSITE" id="PS51705"/>
    </source>
</evidence>
<dbReference type="Gene3D" id="3.40.50.300">
    <property type="entry name" value="P-loop containing nucleotide triphosphate hydrolases"/>
    <property type="match status" value="1"/>
</dbReference>
<feature type="region of interest" description="Disordered" evidence="1">
    <location>
        <begin position="1"/>
        <end position="71"/>
    </location>
</feature>
<dbReference type="EnsemblPlants" id="LPERR03G27380.1">
    <property type="protein sequence ID" value="LPERR03G27380.1"/>
    <property type="gene ID" value="LPERR03G27380"/>
</dbReference>
<feature type="region of interest" description="Disordered" evidence="1">
    <location>
        <begin position="439"/>
        <end position="503"/>
    </location>
</feature>
<evidence type="ECO:0000313" key="3">
    <source>
        <dbReference type="EnsemblPlants" id="LPERR03G27380.1"/>
    </source>
</evidence>
<reference evidence="3" key="3">
    <citation type="submission" date="2015-04" db="UniProtKB">
        <authorList>
            <consortium name="EnsemblPlants"/>
        </authorList>
    </citation>
    <scope>IDENTIFICATION</scope>
</reference>
<dbReference type="GO" id="GO:0043022">
    <property type="term" value="F:ribosome binding"/>
    <property type="evidence" value="ECO:0007669"/>
    <property type="project" value="TreeGrafter"/>
</dbReference>
<dbReference type="Pfam" id="PF16360">
    <property type="entry name" value="GTP-bdg_M"/>
    <property type="match status" value="1"/>
</dbReference>
<dbReference type="AlphaFoldDB" id="A0A0D9VYI4"/>
<dbReference type="InterPro" id="IPR030394">
    <property type="entry name" value="G_HFLX_dom"/>
</dbReference>
<dbReference type="CDD" id="cd01878">
    <property type="entry name" value="HflX"/>
    <property type="match status" value="1"/>
</dbReference>
<dbReference type="HOGENOM" id="CLU_019597_6_0_1"/>
<dbReference type="InterPro" id="IPR042108">
    <property type="entry name" value="GTPase_HflX_N_sf"/>
</dbReference>
<name>A0A0D9VYI4_9ORYZ</name>
<dbReference type="Pfam" id="PF01926">
    <property type="entry name" value="MMR_HSR1"/>
    <property type="match status" value="1"/>
</dbReference>
<feature type="compositionally biased region" description="Acidic residues" evidence="1">
    <location>
        <begin position="454"/>
        <end position="477"/>
    </location>
</feature>
<feature type="compositionally biased region" description="Basic and acidic residues" evidence="1">
    <location>
        <begin position="480"/>
        <end position="490"/>
    </location>
</feature>
<feature type="compositionally biased region" description="Low complexity" evidence="1">
    <location>
        <begin position="38"/>
        <end position="49"/>
    </location>
</feature>
<dbReference type="FunFam" id="3.40.50.300:FF:001888">
    <property type="entry name" value="GTP-binding protein chloroplastic"/>
    <property type="match status" value="1"/>
</dbReference>
<evidence type="ECO:0000313" key="4">
    <source>
        <dbReference type="Proteomes" id="UP000032180"/>
    </source>
</evidence>
<dbReference type="PANTHER" id="PTHR10229">
    <property type="entry name" value="GTP-BINDING PROTEIN HFLX"/>
    <property type="match status" value="1"/>
</dbReference>
<dbReference type="STRING" id="77586.A0A0D9VYI4"/>
<protein>
    <recommendedName>
        <fullName evidence="2">Hflx-type G domain-containing protein</fullName>
    </recommendedName>
</protein>
<dbReference type="PANTHER" id="PTHR10229:SF8">
    <property type="entry name" value="GTPASE HFLX"/>
    <property type="match status" value="1"/>
</dbReference>
<dbReference type="eggNOG" id="KOG0410">
    <property type="taxonomic scope" value="Eukaryota"/>
</dbReference>
<dbReference type="NCBIfam" id="TIGR03156">
    <property type="entry name" value="GTP_HflX"/>
    <property type="match status" value="1"/>
</dbReference>
<dbReference type="InterPro" id="IPR006073">
    <property type="entry name" value="GTP-bd"/>
</dbReference>